<accession>A0A1Q3EI04</accession>
<sequence>MGGPTGEVHLLSPQSGSFLEKVQEVLFVPPDKLADTDKSRKALRYGSHAIEFAHLPGTNTRLAFVPVLGTNSIEVYTHDPDSGFLTHVYSSPSPRFGVEDGPRHVKVHPNDLIRAPNGQTTLSSISTIHRFRGDTLMLGPSVGVGQWPTEIWATTRGATEDDPDMEANSAMMRKINAISARRMNPHAMMMMLH</sequence>
<dbReference type="InterPro" id="IPR015943">
    <property type="entry name" value="WD40/YVTN_repeat-like_dom_sf"/>
</dbReference>
<dbReference type="STRING" id="5353.A0A1Q3EI04"/>
<reference evidence="1 2" key="1">
    <citation type="submission" date="2016-08" db="EMBL/GenBank/DDBJ databases">
        <authorList>
            <consortium name="Lentinula edodes genome sequencing consortium"/>
            <person name="Sakamoto Y."/>
            <person name="Nakade K."/>
            <person name="Sato S."/>
            <person name="Yoshida Y."/>
            <person name="Miyazaki K."/>
            <person name="Natsume S."/>
            <person name="Konno N."/>
        </authorList>
    </citation>
    <scope>NUCLEOTIDE SEQUENCE [LARGE SCALE GENOMIC DNA]</scope>
    <source>
        <strain evidence="1 2">NBRC 111202</strain>
    </source>
</reference>
<keyword evidence="2" id="KW-1185">Reference proteome</keyword>
<dbReference type="EMBL" id="BDGU01000348">
    <property type="protein sequence ID" value="GAW06789.1"/>
    <property type="molecule type" value="Genomic_DNA"/>
</dbReference>
<protein>
    <submittedName>
        <fullName evidence="1">Muconate cycloisomerase 1</fullName>
    </submittedName>
</protein>
<keyword evidence="1" id="KW-0413">Isomerase</keyword>
<comment type="caution">
    <text evidence="1">The sequence shown here is derived from an EMBL/GenBank/DDBJ whole genome shotgun (WGS) entry which is preliminary data.</text>
</comment>
<name>A0A1Q3EI04_LENED</name>
<evidence type="ECO:0000313" key="1">
    <source>
        <dbReference type="EMBL" id="GAW06789.1"/>
    </source>
</evidence>
<evidence type="ECO:0000313" key="2">
    <source>
        <dbReference type="Proteomes" id="UP000188533"/>
    </source>
</evidence>
<dbReference type="AlphaFoldDB" id="A0A1Q3EI04"/>
<dbReference type="GO" id="GO:0016853">
    <property type="term" value="F:isomerase activity"/>
    <property type="evidence" value="ECO:0007669"/>
    <property type="project" value="UniProtKB-KW"/>
</dbReference>
<dbReference type="Gene3D" id="2.130.10.10">
    <property type="entry name" value="YVTN repeat-like/Quinoprotein amine dehydrogenase"/>
    <property type="match status" value="1"/>
</dbReference>
<reference evidence="1 2" key="2">
    <citation type="submission" date="2017-02" db="EMBL/GenBank/DDBJ databases">
        <title>A genome survey and senescence transcriptome analysis in Lentinula edodes.</title>
        <authorList>
            <person name="Sakamoto Y."/>
            <person name="Nakade K."/>
            <person name="Sato S."/>
            <person name="Yoshida Y."/>
            <person name="Miyazaki K."/>
            <person name="Natsume S."/>
            <person name="Konno N."/>
        </authorList>
    </citation>
    <scope>NUCLEOTIDE SEQUENCE [LARGE SCALE GENOMIC DNA]</scope>
    <source>
        <strain evidence="1 2">NBRC 111202</strain>
    </source>
</reference>
<gene>
    <name evidence="1" type="ORF">LENED_008735</name>
</gene>
<organism evidence="1 2">
    <name type="scientific">Lentinula edodes</name>
    <name type="common">Shiitake mushroom</name>
    <name type="synonym">Lentinus edodes</name>
    <dbReference type="NCBI Taxonomy" id="5353"/>
    <lineage>
        <taxon>Eukaryota</taxon>
        <taxon>Fungi</taxon>
        <taxon>Dikarya</taxon>
        <taxon>Basidiomycota</taxon>
        <taxon>Agaricomycotina</taxon>
        <taxon>Agaricomycetes</taxon>
        <taxon>Agaricomycetidae</taxon>
        <taxon>Agaricales</taxon>
        <taxon>Marasmiineae</taxon>
        <taxon>Omphalotaceae</taxon>
        <taxon>Lentinula</taxon>
    </lineage>
</organism>
<proteinExistence type="predicted"/>
<dbReference type="Proteomes" id="UP000188533">
    <property type="component" value="Unassembled WGS sequence"/>
</dbReference>